<feature type="region of interest" description="Disordered" evidence="1">
    <location>
        <begin position="323"/>
        <end position="378"/>
    </location>
</feature>
<comment type="caution">
    <text evidence="2">The sequence shown here is derived from an EMBL/GenBank/DDBJ whole genome shotgun (WGS) entry which is preliminary data.</text>
</comment>
<gene>
    <name evidence="2" type="ORF">POL25_15735</name>
</gene>
<accession>A0ABT5DZ77</accession>
<protein>
    <recommendedName>
        <fullName evidence="4">MYXO-CTERM domain-containing protein</fullName>
    </recommendedName>
</protein>
<organism evidence="2 3">
    <name type="scientific">Nannocystis bainbridge</name>
    <dbReference type="NCBI Taxonomy" id="2995303"/>
    <lineage>
        <taxon>Bacteria</taxon>
        <taxon>Pseudomonadati</taxon>
        <taxon>Myxococcota</taxon>
        <taxon>Polyangia</taxon>
        <taxon>Nannocystales</taxon>
        <taxon>Nannocystaceae</taxon>
        <taxon>Nannocystis</taxon>
    </lineage>
</organism>
<evidence type="ECO:0008006" key="4">
    <source>
        <dbReference type="Google" id="ProtNLM"/>
    </source>
</evidence>
<reference evidence="2 3" key="1">
    <citation type="submission" date="2022-11" db="EMBL/GenBank/DDBJ databases">
        <title>Minimal conservation of predation-associated metabolite biosynthetic gene clusters underscores biosynthetic potential of Myxococcota including descriptions for ten novel species: Archangium lansinium sp. nov., Myxococcus landrumus sp. nov., Nannocystis bai.</title>
        <authorList>
            <person name="Ahearne A."/>
            <person name="Stevens C."/>
            <person name="Dowd S."/>
        </authorList>
    </citation>
    <scope>NUCLEOTIDE SEQUENCE [LARGE SCALE GENOMIC DNA]</scope>
    <source>
        <strain evidence="2 3">BB15-2</strain>
    </source>
</reference>
<keyword evidence="3" id="KW-1185">Reference proteome</keyword>
<proteinExistence type="predicted"/>
<sequence>MALSLSARAALGVALVTCFVAREATACLDLGEACADVMTWTTVESMAGSRELPLDAMILLKVSGPSQVPVPLDVMTVEVTLGGMPVAGQLESTGIDGLLGWRPAGPLAADSTYVVAGTIHNVEATPGDPTCGLEFEPFEFEVSTGSGVMPPLVAPEVSSKEAAEVTEVLTLDNLVCCDGAFPAFSGGCGSGGGSVGFAEGECVPLQWTGRLRVDFEGQVPGASDEAASMVSATLVVGGFVVEERFVTSSFDFRSRNTGPFCAQVVLRNLVTGETAPGSELCHGDTLVDQLGAQTLTQDSPALAVCVGAPYVCEIDELGDSWDPDRCTAWPASEDSTGGPDEPTTGGPTTGGPTTGGSTGEPGSGTTAGTSEDGATTNPADGLIVPGCACSGGGAGSGGWLAGLMLVGLRRRRARA</sequence>
<name>A0ABT5DZ77_9BACT</name>
<evidence type="ECO:0000256" key="1">
    <source>
        <dbReference type="SAM" id="MobiDB-lite"/>
    </source>
</evidence>
<evidence type="ECO:0000313" key="3">
    <source>
        <dbReference type="Proteomes" id="UP001221686"/>
    </source>
</evidence>
<dbReference type="Proteomes" id="UP001221686">
    <property type="component" value="Unassembled WGS sequence"/>
</dbReference>
<feature type="compositionally biased region" description="Low complexity" evidence="1">
    <location>
        <begin position="335"/>
        <end position="346"/>
    </location>
</feature>
<feature type="compositionally biased region" description="Gly residues" evidence="1">
    <location>
        <begin position="347"/>
        <end position="362"/>
    </location>
</feature>
<evidence type="ECO:0000313" key="2">
    <source>
        <dbReference type="EMBL" id="MDC0718359.1"/>
    </source>
</evidence>
<dbReference type="EMBL" id="JAQNDL010000001">
    <property type="protein sequence ID" value="MDC0718359.1"/>
    <property type="molecule type" value="Genomic_DNA"/>
</dbReference>
<dbReference type="RefSeq" id="WP_272086837.1">
    <property type="nucleotide sequence ID" value="NZ_JAQNDL010000001.1"/>
</dbReference>